<reference evidence="1" key="1">
    <citation type="submission" date="2015-11" db="EMBL/GenBank/DDBJ databases">
        <title>De novo transcriptome assembly of four potential Pierce s Disease insect vectors from Arizona vineyards.</title>
        <authorList>
            <person name="Tassone E.E."/>
        </authorList>
    </citation>
    <scope>NUCLEOTIDE SEQUENCE</scope>
</reference>
<dbReference type="EMBL" id="GEBQ01032102">
    <property type="protein sequence ID" value="JAT07875.1"/>
    <property type="molecule type" value="Transcribed_RNA"/>
</dbReference>
<organism evidence="1">
    <name type="scientific">Graphocephala atropunctata</name>
    <dbReference type="NCBI Taxonomy" id="36148"/>
    <lineage>
        <taxon>Eukaryota</taxon>
        <taxon>Metazoa</taxon>
        <taxon>Ecdysozoa</taxon>
        <taxon>Arthropoda</taxon>
        <taxon>Hexapoda</taxon>
        <taxon>Insecta</taxon>
        <taxon>Pterygota</taxon>
        <taxon>Neoptera</taxon>
        <taxon>Paraneoptera</taxon>
        <taxon>Hemiptera</taxon>
        <taxon>Auchenorrhyncha</taxon>
        <taxon>Membracoidea</taxon>
        <taxon>Cicadellidae</taxon>
        <taxon>Cicadellinae</taxon>
        <taxon>Cicadellini</taxon>
        <taxon>Graphocephala</taxon>
    </lineage>
</organism>
<protein>
    <submittedName>
        <fullName evidence="1">Uncharacterized protein</fullName>
    </submittedName>
</protein>
<evidence type="ECO:0000313" key="1">
    <source>
        <dbReference type="EMBL" id="JAT07875.1"/>
    </source>
</evidence>
<feature type="non-terminal residue" evidence="1">
    <location>
        <position position="99"/>
    </location>
</feature>
<accession>A0A1B6K8Y5</accession>
<name>A0A1B6K8Y5_9HEMI</name>
<dbReference type="AlphaFoldDB" id="A0A1B6K8Y5"/>
<proteinExistence type="predicted"/>
<sequence length="99" mass="11692">MVLKRSFRSFHLCSVCFEDLLCHVRLKYPVRCRPTQSNSTNLLKRSDSPSIPDYCVSWPTTMWLECRQFSLVADSKIPDPYRLLEEDLKSCYIDIKQEL</sequence>
<gene>
    <name evidence="1" type="ORF">g.569</name>
</gene>